<gene>
    <name evidence="18" type="ORF">SAMN05421855_101534</name>
</gene>
<evidence type="ECO:0000256" key="12">
    <source>
        <dbReference type="ARBA" id="ARBA00022989"/>
    </source>
</evidence>
<keyword evidence="11" id="KW-0067">ATP-binding</keyword>
<dbReference type="PROSITE" id="PS50885">
    <property type="entry name" value="HAMP"/>
    <property type="match status" value="1"/>
</dbReference>
<dbReference type="SMART" id="SM00387">
    <property type="entry name" value="HATPase_c"/>
    <property type="match status" value="1"/>
</dbReference>
<dbReference type="RefSeq" id="WP_093140128.1">
    <property type="nucleotide sequence ID" value="NZ_BMWO01000001.1"/>
</dbReference>
<name>A0A1G7CUA8_9FLAO</name>
<evidence type="ECO:0000313" key="19">
    <source>
        <dbReference type="Proteomes" id="UP000199321"/>
    </source>
</evidence>
<dbReference type="InterPro" id="IPR036097">
    <property type="entry name" value="HisK_dim/P_sf"/>
</dbReference>
<dbReference type="InterPro" id="IPR005467">
    <property type="entry name" value="His_kinase_dom"/>
</dbReference>
<evidence type="ECO:0000256" key="9">
    <source>
        <dbReference type="ARBA" id="ARBA00022741"/>
    </source>
</evidence>
<dbReference type="GO" id="GO:0000155">
    <property type="term" value="F:phosphorelay sensor kinase activity"/>
    <property type="evidence" value="ECO:0007669"/>
    <property type="project" value="InterPro"/>
</dbReference>
<dbReference type="Proteomes" id="UP000199321">
    <property type="component" value="Unassembled WGS sequence"/>
</dbReference>
<dbReference type="Gene3D" id="3.30.565.10">
    <property type="entry name" value="Histidine kinase-like ATPase, C-terminal domain"/>
    <property type="match status" value="1"/>
</dbReference>
<dbReference type="PANTHER" id="PTHR45528">
    <property type="entry name" value="SENSOR HISTIDINE KINASE CPXA"/>
    <property type="match status" value="1"/>
</dbReference>
<dbReference type="SMART" id="SM00388">
    <property type="entry name" value="HisKA"/>
    <property type="match status" value="1"/>
</dbReference>
<keyword evidence="9" id="KW-0547">Nucleotide-binding</keyword>
<evidence type="ECO:0000256" key="10">
    <source>
        <dbReference type="ARBA" id="ARBA00022777"/>
    </source>
</evidence>
<dbReference type="GO" id="GO:0045121">
    <property type="term" value="C:membrane raft"/>
    <property type="evidence" value="ECO:0007669"/>
    <property type="project" value="UniProtKB-SubCell"/>
</dbReference>
<evidence type="ECO:0000259" key="16">
    <source>
        <dbReference type="PROSITE" id="PS50109"/>
    </source>
</evidence>
<feature type="domain" description="Histidine kinase" evidence="16">
    <location>
        <begin position="278"/>
        <end position="495"/>
    </location>
</feature>
<evidence type="ECO:0000313" key="18">
    <source>
        <dbReference type="EMBL" id="SDE42105.1"/>
    </source>
</evidence>
<comment type="subcellular location">
    <subcellularLocation>
        <location evidence="3">Cell membrane</location>
        <topology evidence="3">Multi-pass membrane protein</topology>
    </subcellularLocation>
    <subcellularLocation>
        <location evidence="2">Membrane raft</location>
        <topology evidence="2">Multi-pass membrane protein</topology>
    </subcellularLocation>
</comment>
<dbReference type="PRINTS" id="PR00344">
    <property type="entry name" value="BCTRLSENSOR"/>
</dbReference>
<dbReference type="FunFam" id="1.10.287.130:FF:000001">
    <property type="entry name" value="Two-component sensor histidine kinase"/>
    <property type="match status" value="1"/>
</dbReference>
<keyword evidence="12 15" id="KW-1133">Transmembrane helix</keyword>
<keyword evidence="8 15" id="KW-0812">Transmembrane</keyword>
<evidence type="ECO:0000256" key="2">
    <source>
        <dbReference type="ARBA" id="ARBA00004314"/>
    </source>
</evidence>
<proteinExistence type="predicted"/>
<dbReference type="InterPro" id="IPR004358">
    <property type="entry name" value="Sig_transdc_His_kin-like_C"/>
</dbReference>
<dbReference type="InterPro" id="IPR003661">
    <property type="entry name" value="HisK_dim/P_dom"/>
</dbReference>
<keyword evidence="14 15" id="KW-0472">Membrane</keyword>
<dbReference type="InterPro" id="IPR050398">
    <property type="entry name" value="HssS/ArlS-like"/>
</dbReference>
<evidence type="ECO:0000256" key="4">
    <source>
        <dbReference type="ARBA" id="ARBA00012438"/>
    </source>
</evidence>
<dbReference type="Pfam" id="PF00512">
    <property type="entry name" value="HisKA"/>
    <property type="match status" value="1"/>
</dbReference>
<dbReference type="Gene3D" id="6.10.340.10">
    <property type="match status" value="1"/>
</dbReference>
<keyword evidence="19" id="KW-1185">Reference proteome</keyword>
<feature type="domain" description="HAMP" evidence="17">
    <location>
        <begin position="211"/>
        <end position="263"/>
    </location>
</feature>
<dbReference type="InterPro" id="IPR036890">
    <property type="entry name" value="HATPase_C_sf"/>
</dbReference>
<feature type="transmembrane region" description="Helical" evidence="15">
    <location>
        <begin position="16"/>
        <end position="37"/>
    </location>
</feature>
<dbReference type="InterPro" id="IPR003594">
    <property type="entry name" value="HATPase_dom"/>
</dbReference>
<dbReference type="InterPro" id="IPR003660">
    <property type="entry name" value="HAMP_dom"/>
</dbReference>
<dbReference type="AlphaFoldDB" id="A0A1G7CUA8"/>
<dbReference type="Pfam" id="PF00672">
    <property type="entry name" value="HAMP"/>
    <property type="match status" value="1"/>
</dbReference>
<feature type="transmembrane region" description="Helical" evidence="15">
    <location>
        <begin position="190"/>
        <end position="213"/>
    </location>
</feature>
<accession>A0A1G7CUA8</accession>
<dbReference type="EMBL" id="FNBA01000001">
    <property type="protein sequence ID" value="SDE42105.1"/>
    <property type="molecule type" value="Genomic_DNA"/>
</dbReference>
<dbReference type="GO" id="GO:0005886">
    <property type="term" value="C:plasma membrane"/>
    <property type="evidence" value="ECO:0007669"/>
    <property type="project" value="UniProtKB-SubCell"/>
</dbReference>
<evidence type="ECO:0000256" key="1">
    <source>
        <dbReference type="ARBA" id="ARBA00000085"/>
    </source>
</evidence>
<dbReference type="CDD" id="cd00075">
    <property type="entry name" value="HATPase"/>
    <property type="match status" value="1"/>
</dbReference>
<comment type="catalytic activity">
    <reaction evidence="1">
        <text>ATP + protein L-histidine = ADP + protein N-phospho-L-histidine.</text>
        <dbReference type="EC" id="2.7.13.3"/>
    </reaction>
</comment>
<keyword evidence="10 18" id="KW-0418">Kinase</keyword>
<evidence type="ECO:0000256" key="15">
    <source>
        <dbReference type="SAM" id="Phobius"/>
    </source>
</evidence>
<evidence type="ECO:0000256" key="6">
    <source>
        <dbReference type="ARBA" id="ARBA00022553"/>
    </source>
</evidence>
<dbReference type="CDD" id="cd00082">
    <property type="entry name" value="HisKA"/>
    <property type="match status" value="1"/>
</dbReference>
<dbReference type="Gene3D" id="1.10.287.130">
    <property type="match status" value="1"/>
</dbReference>
<dbReference type="CDD" id="cd06225">
    <property type="entry name" value="HAMP"/>
    <property type="match status" value="1"/>
</dbReference>
<organism evidence="18 19">
    <name type="scientific">Ulvibacter litoralis</name>
    <dbReference type="NCBI Taxonomy" id="227084"/>
    <lineage>
        <taxon>Bacteria</taxon>
        <taxon>Pseudomonadati</taxon>
        <taxon>Bacteroidota</taxon>
        <taxon>Flavobacteriia</taxon>
        <taxon>Flavobacteriales</taxon>
        <taxon>Flavobacteriaceae</taxon>
        <taxon>Ulvibacter</taxon>
    </lineage>
</organism>
<dbReference type="SMART" id="SM00304">
    <property type="entry name" value="HAMP"/>
    <property type="match status" value="1"/>
</dbReference>
<keyword evidence="13" id="KW-0902">Two-component regulatory system</keyword>
<keyword evidence="7" id="KW-0808">Transferase</keyword>
<evidence type="ECO:0000259" key="17">
    <source>
        <dbReference type="PROSITE" id="PS50885"/>
    </source>
</evidence>
<sequence>MKNTTISNKLITKLSISFFLIIVLMGITYIVLSIFFGSKFQQETAQKLNANVAEHLIDEKFKDASPFLEDGSVNSPLFGDIMHDMMAVNRAIEVYLLNEQGEILYSVVLDHSNPNEPSKHVDLKPIKEFVASEEKIHILGDDPRNPGEKKIFSAAHYEKDGYQGYIYIVLAGEAYQNVYNSLVSSYFLKLGTAATILTMLFLILLGWLSVWFLTKNLRTVIYHVKRFRDGDIESRIPNAEKSDLATLAVTFNEMADTISRNMEEIKSVDVLRRELIANVSHDLRTPLAVMQGYIETLQIKKHTLSETEQTEYVAIIERNIKQLTKLVSQLFEYSKLEAKQTKPINEPFPITDLIYDIHSNYQGLAREEDIDLKVAVVGETPLVFADISLVERAIQNLMDNAIKFTPSNGVIEIIVAHDAKNVVVKIKDTGPGVAKEDQKYIFERFRQNETSQKKKGIGLGLAIVKKIMELHGTNITITSVPNEGSTFEFYLPAYSLK</sequence>
<dbReference type="STRING" id="227084.SAMN05421855_101534"/>
<evidence type="ECO:0000256" key="14">
    <source>
        <dbReference type="ARBA" id="ARBA00023136"/>
    </source>
</evidence>
<evidence type="ECO:0000256" key="11">
    <source>
        <dbReference type="ARBA" id="ARBA00022840"/>
    </source>
</evidence>
<evidence type="ECO:0000256" key="13">
    <source>
        <dbReference type="ARBA" id="ARBA00023012"/>
    </source>
</evidence>
<dbReference type="Pfam" id="PF02518">
    <property type="entry name" value="HATPase_c"/>
    <property type="match status" value="1"/>
</dbReference>
<dbReference type="SUPFAM" id="SSF47384">
    <property type="entry name" value="Homodimeric domain of signal transducing histidine kinase"/>
    <property type="match status" value="1"/>
</dbReference>
<evidence type="ECO:0000256" key="3">
    <source>
        <dbReference type="ARBA" id="ARBA00004651"/>
    </source>
</evidence>
<dbReference type="EC" id="2.7.13.3" evidence="4"/>
<dbReference type="FunFam" id="3.30.565.10:FF:000023">
    <property type="entry name" value="PAS domain-containing sensor histidine kinase"/>
    <property type="match status" value="1"/>
</dbReference>
<dbReference type="OrthoDB" id="1522504at2"/>
<dbReference type="PANTHER" id="PTHR45528:SF1">
    <property type="entry name" value="SENSOR HISTIDINE KINASE CPXA"/>
    <property type="match status" value="1"/>
</dbReference>
<dbReference type="PROSITE" id="PS50109">
    <property type="entry name" value="HIS_KIN"/>
    <property type="match status" value="1"/>
</dbReference>
<protein>
    <recommendedName>
        <fullName evidence="4">histidine kinase</fullName>
        <ecNumber evidence="4">2.7.13.3</ecNumber>
    </recommendedName>
</protein>
<reference evidence="18 19" key="1">
    <citation type="submission" date="2016-10" db="EMBL/GenBank/DDBJ databases">
        <authorList>
            <person name="de Groot N.N."/>
        </authorList>
    </citation>
    <scope>NUCLEOTIDE SEQUENCE [LARGE SCALE GENOMIC DNA]</scope>
    <source>
        <strain evidence="18 19">DSM 16195</strain>
    </source>
</reference>
<dbReference type="GO" id="GO:0005524">
    <property type="term" value="F:ATP binding"/>
    <property type="evidence" value="ECO:0007669"/>
    <property type="project" value="UniProtKB-KW"/>
</dbReference>
<evidence type="ECO:0000256" key="7">
    <source>
        <dbReference type="ARBA" id="ARBA00022679"/>
    </source>
</evidence>
<evidence type="ECO:0000256" key="5">
    <source>
        <dbReference type="ARBA" id="ARBA00022475"/>
    </source>
</evidence>
<dbReference type="SUPFAM" id="SSF55874">
    <property type="entry name" value="ATPase domain of HSP90 chaperone/DNA topoisomerase II/histidine kinase"/>
    <property type="match status" value="1"/>
</dbReference>
<evidence type="ECO:0000256" key="8">
    <source>
        <dbReference type="ARBA" id="ARBA00022692"/>
    </source>
</evidence>
<keyword evidence="5" id="KW-1003">Cell membrane</keyword>
<keyword evidence="6" id="KW-0597">Phosphoprotein</keyword>